<reference evidence="2 3" key="1">
    <citation type="submission" date="2016-12" db="EMBL/GenBank/DDBJ databases">
        <title>Isolation and genomic insights into novel planktonic Zetaproteobacteria from stratified waters of the Chesapeake Bay.</title>
        <authorList>
            <person name="McAllister S.M."/>
            <person name="Kato S."/>
            <person name="Chan C.S."/>
            <person name="Chiu B.K."/>
            <person name="Field E.K."/>
        </authorList>
    </citation>
    <scope>NUCLEOTIDE SEQUENCE [LARGE SCALE GENOMIC DNA]</scope>
    <source>
        <strain evidence="2 3">CP-8</strain>
    </source>
</reference>
<sequence length="281" mass="31610">MLSYQHSYHAGNHADVLKHIILGEVVAGMQKKETPIFLLDAFASRGIYDLNSPEAQKNREFETGIARLWALRNDPHPLGVARWFKLIEQKNSDGDFSHLPGSTALLAAMMRPQDRLAACDLHPQEFEGLQASFKSSRNLALHKRDAFEAMKALLPPKEKRGMVFLDPSYEEKGEYRKLATAVAKVYSRFAGGVYVVWYPLLPAANHNELFAVLRRAGIRKILRIELDCHGAFPQMQMQGSGMLIVNPPWAAEDAMKASLHWINTHLLSGKGKTHFGWLVPE</sequence>
<dbReference type="HAMAP" id="MF_00934">
    <property type="entry name" value="23SrRNA_methyltr_J"/>
    <property type="match status" value="1"/>
</dbReference>
<dbReference type="Gene3D" id="3.40.50.150">
    <property type="entry name" value="Vaccinia Virus protein VP39"/>
    <property type="match status" value="1"/>
</dbReference>
<dbReference type="PANTHER" id="PTHR37426">
    <property type="entry name" value="RIBOSOMAL RNA LARGE SUBUNIT METHYLTRANSFERASE J"/>
    <property type="match status" value="1"/>
</dbReference>
<feature type="binding site" evidence="1">
    <location>
        <position position="102"/>
    </location>
    <ligand>
        <name>S-adenosyl-L-methionine</name>
        <dbReference type="ChEBI" id="CHEBI:59789"/>
    </ligand>
</feature>
<keyword evidence="1 2" id="KW-0808">Transferase</keyword>
<dbReference type="EMBL" id="CP018800">
    <property type="protein sequence ID" value="ATX81305.1"/>
    <property type="molecule type" value="Genomic_DNA"/>
</dbReference>
<dbReference type="RefSeq" id="WP_100264785.1">
    <property type="nucleotide sequence ID" value="NZ_CP018800.1"/>
</dbReference>
<dbReference type="OrthoDB" id="9791274at2"/>
<keyword evidence="1" id="KW-0949">S-adenosyl-L-methionine</keyword>
<keyword evidence="1" id="KW-0694">RNA-binding</keyword>
<gene>
    <name evidence="1" type="primary">rlmJ</name>
    <name evidence="2" type="ORF">Ga0123462_0430</name>
</gene>
<dbReference type="SUPFAM" id="SSF53335">
    <property type="entry name" value="S-adenosyl-L-methionine-dependent methyltransferases"/>
    <property type="match status" value="1"/>
</dbReference>
<dbReference type="AlphaFoldDB" id="A0A2K8L1W0"/>
<comment type="similarity">
    <text evidence="1">Belongs to the RlmJ family.</text>
</comment>
<name>A0A2K8L1W0_9PROT</name>
<comment type="subunit">
    <text evidence="1">Monomer.</text>
</comment>
<dbReference type="GO" id="GO:0005829">
    <property type="term" value="C:cytosol"/>
    <property type="evidence" value="ECO:0007669"/>
    <property type="project" value="TreeGrafter"/>
</dbReference>
<evidence type="ECO:0000256" key="1">
    <source>
        <dbReference type="HAMAP-Rule" id="MF_00934"/>
    </source>
</evidence>
<feature type="binding site" evidence="1">
    <location>
        <position position="120"/>
    </location>
    <ligand>
        <name>S-adenosyl-L-methionine</name>
        <dbReference type="ChEBI" id="CHEBI:59789"/>
    </ligand>
</feature>
<feature type="binding site" evidence="1">
    <location>
        <position position="19"/>
    </location>
    <ligand>
        <name>S-adenosyl-L-methionine</name>
        <dbReference type="ChEBI" id="CHEBI:59789"/>
    </ligand>
</feature>
<proteinExistence type="inferred from homology"/>
<dbReference type="GO" id="GO:0070475">
    <property type="term" value="P:rRNA base methylation"/>
    <property type="evidence" value="ECO:0007669"/>
    <property type="project" value="UniProtKB-UniRule"/>
</dbReference>
<dbReference type="InterPro" id="IPR029063">
    <property type="entry name" value="SAM-dependent_MTases_sf"/>
</dbReference>
<keyword evidence="1" id="KW-0698">rRNA processing</keyword>
<dbReference type="PANTHER" id="PTHR37426:SF1">
    <property type="entry name" value="RIBOSOMAL RNA LARGE SUBUNIT METHYLTRANSFERASE J"/>
    <property type="match status" value="1"/>
</dbReference>
<dbReference type="EC" id="2.1.1.266" evidence="1"/>
<protein>
    <recommendedName>
        <fullName evidence="1">Ribosomal RNA large subunit methyltransferase J</fullName>
        <ecNumber evidence="1">2.1.1.266</ecNumber>
    </recommendedName>
    <alternativeName>
        <fullName evidence="1">23S rRNA (adenine(2030)-N6)-methyltransferase</fullName>
    </alternativeName>
    <alternativeName>
        <fullName evidence="1">23S rRNA m6A2030 methyltransferase</fullName>
    </alternativeName>
</protein>
<feature type="binding site" evidence="1">
    <location>
        <position position="166"/>
    </location>
    <ligand>
        <name>S-adenosyl-L-methionine</name>
        <dbReference type="ChEBI" id="CHEBI:59789"/>
    </ligand>
</feature>
<dbReference type="InterPro" id="IPR007473">
    <property type="entry name" value="RlmJ"/>
</dbReference>
<feature type="binding site" evidence="1">
    <location>
        <position position="42"/>
    </location>
    <ligand>
        <name>S-adenosyl-L-methionine</name>
        <dbReference type="ChEBI" id="CHEBI:59789"/>
    </ligand>
</feature>
<keyword evidence="3" id="KW-1185">Reference proteome</keyword>
<feature type="site" description="Interaction with substrate rRNA" evidence="1">
    <location>
        <position position="4"/>
    </location>
</feature>
<dbReference type="KEGG" id="mfn:Ga0123462_0430"/>
<dbReference type="GO" id="GO:0036307">
    <property type="term" value="F:23S rRNA (adenine(2030)-N(6))-methyltransferase activity"/>
    <property type="evidence" value="ECO:0007669"/>
    <property type="project" value="UniProtKB-UniRule"/>
</dbReference>
<evidence type="ECO:0000313" key="2">
    <source>
        <dbReference type="EMBL" id="ATX81305.1"/>
    </source>
</evidence>
<accession>A0A2K8L1W0</accession>
<comment type="catalytic activity">
    <reaction evidence="1">
        <text>adenosine(2030) in 23S rRNA + S-adenosyl-L-methionine = N(6)-methyladenosine(2030) in 23S rRNA + S-adenosyl-L-homocysteine + H(+)</text>
        <dbReference type="Rhea" id="RHEA:43736"/>
        <dbReference type="Rhea" id="RHEA-COMP:10668"/>
        <dbReference type="Rhea" id="RHEA-COMP:10669"/>
        <dbReference type="ChEBI" id="CHEBI:15378"/>
        <dbReference type="ChEBI" id="CHEBI:57856"/>
        <dbReference type="ChEBI" id="CHEBI:59789"/>
        <dbReference type="ChEBI" id="CHEBI:74411"/>
        <dbReference type="ChEBI" id="CHEBI:74449"/>
        <dbReference type="EC" id="2.1.1.266"/>
    </reaction>
</comment>
<feature type="binding site" evidence="1">
    <location>
        <begin position="145"/>
        <end position="146"/>
    </location>
    <ligand>
        <name>S-adenosyl-L-methionine</name>
        <dbReference type="ChEBI" id="CHEBI:59789"/>
    </ligand>
</feature>
<dbReference type="Proteomes" id="UP000231637">
    <property type="component" value="Chromosome"/>
</dbReference>
<evidence type="ECO:0000313" key="3">
    <source>
        <dbReference type="Proteomes" id="UP000231637"/>
    </source>
</evidence>
<dbReference type="GO" id="GO:0003723">
    <property type="term" value="F:RNA binding"/>
    <property type="evidence" value="ECO:0007669"/>
    <property type="project" value="UniProtKB-UniRule"/>
</dbReference>
<comment type="function">
    <text evidence="1">Specifically methylates the adenine in position 2030 of 23S rRNA.</text>
</comment>
<feature type="active site" description="Proton acceptor" evidence="1">
    <location>
        <position position="166"/>
    </location>
</feature>
<keyword evidence="1 2" id="KW-0489">Methyltransferase</keyword>
<dbReference type="Pfam" id="PF04378">
    <property type="entry name" value="RsmJ"/>
    <property type="match status" value="1"/>
</dbReference>
<organism evidence="2 3">
    <name type="scientific">Mariprofundus ferrinatatus</name>
    <dbReference type="NCBI Taxonomy" id="1921087"/>
    <lineage>
        <taxon>Bacteria</taxon>
        <taxon>Pseudomonadati</taxon>
        <taxon>Pseudomonadota</taxon>
        <taxon>Candidatius Mariprofundia</taxon>
        <taxon>Mariprofundales</taxon>
        <taxon>Mariprofundaceae</taxon>
        <taxon>Mariprofundus</taxon>
    </lineage>
</organism>